<proteinExistence type="predicted"/>
<evidence type="ECO:0000256" key="1">
    <source>
        <dbReference type="SAM" id="MobiDB-lite"/>
    </source>
</evidence>
<dbReference type="Proteomes" id="UP000002051">
    <property type="component" value="Chromosome 3"/>
</dbReference>
<dbReference type="EMBL" id="CM001219">
    <property type="protein sequence ID" value="AES69725.1"/>
    <property type="molecule type" value="Genomic_DNA"/>
</dbReference>
<evidence type="ECO:0000313" key="3">
    <source>
        <dbReference type="EnsemblPlants" id="AES69725"/>
    </source>
</evidence>
<reference evidence="3" key="3">
    <citation type="submission" date="2015-04" db="UniProtKB">
        <authorList>
            <consortium name="EnsemblPlants"/>
        </authorList>
    </citation>
    <scope>IDENTIFICATION</scope>
    <source>
        <strain evidence="3">cv. Jemalong A17</strain>
    </source>
</reference>
<gene>
    <name evidence="2" type="ordered locus">MTR_3g033870</name>
</gene>
<dbReference type="PaxDb" id="3880-AES69725"/>
<accession>G7IX54</accession>
<dbReference type="EnsemblPlants" id="AES69725">
    <property type="protein sequence ID" value="AES69725"/>
    <property type="gene ID" value="MTR_3g033870"/>
</dbReference>
<evidence type="ECO:0000313" key="2">
    <source>
        <dbReference type="EMBL" id="AES69725.1"/>
    </source>
</evidence>
<keyword evidence="4" id="KW-1185">Reference proteome</keyword>
<reference evidence="2 4" key="2">
    <citation type="journal article" date="2014" name="BMC Genomics">
        <title>An improved genome release (version Mt4.0) for the model legume Medicago truncatula.</title>
        <authorList>
            <person name="Tang H."/>
            <person name="Krishnakumar V."/>
            <person name="Bidwell S."/>
            <person name="Rosen B."/>
            <person name="Chan A."/>
            <person name="Zhou S."/>
            <person name="Gentzbittel L."/>
            <person name="Childs K.L."/>
            <person name="Yandell M."/>
            <person name="Gundlach H."/>
            <person name="Mayer K.F."/>
            <person name="Schwartz D.C."/>
            <person name="Town C.D."/>
        </authorList>
    </citation>
    <scope>GENOME REANNOTATION</scope>
    <source>
        <strain evidence="3 4">cv. Jemalong A17</strain>
    </source>
</reference>
<feature type="region of interest" description="Disordered" evidence="1">
    <location>
        <begin position="41"/>
        <end position="63"/>
    </location>
</feature>
<sequence>MCVKRFTKVGAKTPYLVNCFHLLSIQRKGFLILHQSQTMSQRKPCMAKKKWNSKPPTNSLDNNVHKKLHRDLIDDRQKARTFLKA</sequence>
<evidence type="ECO:0000313" key="4">
    <source>
        <dbReference type="Proteomes" id="UP000002051"/>
    </source>
</evidence>
<name>G7IX54_MEDTR</name>
<dbReference type="AlphaFoldDB" id="G7IX54"/>
<protein>
    <submittedName>
        <fullName evidence="2 3">Uncharacterized protein</fullName>
    </submittedName>
</protein>
<organism evidence="2 4">
    <name type="scientific">Medicago truncatula</name>
    <name type="common">Barrel medic</name>
    <name type="synonym">Medicago tribuloides</name>
    <dbReference type="NCBI Taxonomy" id="3880"/>
    <lineage>
        <taxon>Eukaryota</taxon>
        <taxon>Viridiplantae</taxon>
        <taxon>Streptophyta</taxon>
        <taxon>Embryophyta</taxon>
        <taxon>Tracheophyta</taxon>
        <taxon>Spermatophyta</taxon>
        <taxon>Magnoliopsida</taxon>
        <taxon>eudicotyledons</taxon>
        <taxon>Gunneridae</taxon>
        <taxon>Pentapetalae</taxon>
        <taxon>rosids</taxon>
        <taxon>fabids</taxon>
        <taxon>Fabales</taxon>
        <taxon>Fabaceae</taxon>
        <taxon>Papilionoideae</taxon>
        <taxon>50 kb inversion clade</taxon>
        <taxon>NPAAA clade</taxon>
        <taxon>Hologalegina</taxon>
        <taxon>IRL clade</taxon>
        <taxon>Trifolieae</taxon>
        <taxon>Medicago</taxon>
    </lineage>
</organism>
<reference evidence="2 4" key="1">
    <citation type="journal article" date="2011" name="Nature">
        <title>The Medicago genome provides insight into the evolution of rhizobial symbioses.</title>
        <authorList>
            <person name="Young N.D."/>
            <person name="Debelle F."/>
            <person name="Oldroyd G.E."/>
            <person name="Geurts R."/>
            <person name="Cannon S.B."/>
            <person name="Udvardi M.K."/>
            <person name="Benedito V.A."/>
            <person name="Mayer K.F."/>
            <person name="Gouzy J."/>
            <person name="Schoof H."/>
            <person name="Van de Peer Y."/>
            <person name="Proost S."/>
            <person name="Cook D.R."/>
            <person name="Meyers B.C."/>
            <person name="Spannagl M."/>
            <person name="Cheung F."/>
            <person name="De Mita S."/>
            <person name="Krishnakumar V."/>
            <person name="Gundlach H."/>
            <person name="Zhou S."/>
            <person name="Mudge J."/>
            <person name="Bharti A.K."/>
            <person name="Murray J.D."/>
            <person name="Naoumkina M.A."/>
            <person name="Rosen B."/>
            <person name="Silverstein K.A."/>
            <person name="Tang H."/>
            <person name="Rombauts S."/>
            <person name="Zhao P.X."/>
            <person name="Zhou P."/>
            <person name="Barbe V."/>
            <person name="Bardou P."/>
            <person name="Bechner M."/>
            <person name="Bellec A."/>
            <person name="Berger A."/>
            <person name="Berges H."/>
            <person name="Bidwell S."/>
            <person name="Bisseling T."/>
            <person name="Choisne N."/>
            <person name="Couloux A."/>
            <person name="Denny R."/>
            <person name="Deshpande S."/>
            <person name="Dai X."/>
            <person name="Doyle J.J."/>
            <person name="Dudez A.M."/>
            <person name="Farmer A.D."/>
            <person name="Fouteau S."/>
            <person name="Franken C."/>
            <person name="Gibelin C."/>
            <person name="Gish J."/>
            <person name="Goldstein S."/>
            <person name="Gonzalez A.J."/>
            <person name="Green P.J."/>
            <person name="Hallab A."/>
            <person name="Hartog M."/>
            <person name="Hua A."/>
            <person name="Humphray S.J."/>
            <person name="Jeong D.H."/>
            <person name="Jing Y."/>
            <person name="Jocker A."/>
            <person name="Kenton S.M."/>
            <person name="Kim D.J."/>
            <person name="Klee K."/>
            <person name="Lai H."/>
            <person name="Lang C."/>
            <person name="Lin S."/>
            <person name="Macmil S.L."/>
            <person name="Magdelenat G."/>
            <person name="Matthews L."/>
            <person name="McCorrison J."/>
            <person name="Monaghan E.L."/>
            <person name="Mun J.H."/>
            <person name="Najar F.Z."/>
            <person name="Nicholson C."/>
            <person name="Noirot C."/>
            <person name="O'Bleness M."/>
            <person name="Paule C.R."/>
            <person name="Poulain J."/>
            <person name="Prion F."/>
            <person name="Qin B."/>
            <person name="Qu C."/>
            <person name="Retzel E.F."/>
            <person name="Riddle C."/>
            <person name="Sallet E."/>
            <person name="Samain S."/>
            <person name="Samson N."/>
            <person name="Sanders I."/>
            <person name="Saurat O."/>
            <person name="Scarpelli C."/>
            <person name="Schiex T."/>
            <person name="Segurens B."/>
            <person name="Severin A.J."/>
            <person name="Sherrier D.J."/>
            <person name="Shi R."/>
            <person name="Sims S."/>
            <person name="Singer S.R."/>
            <person name="Sinharoy S."/>
            <person name="Sterck L."/>
            <person name="Viollet A."/>
            <person name="Wang B.B."/>
            <person name="Wang K."/>
            <person name="Wang M."/>
            <person name="Wang X."/>
            <person name="Warfsmann J."/>
            <person name="Weissenbach J."/>
            <person name="White D.D."/>
            <person name="White J.D."/>
            <person name="Wiley G.B."/>
            <person name="Wincker P."/>
            <person name="Xing Y."/>
            <person name="Yang L."/>
            <person name="Yao Z."/>
            <person name="Ying F."/>
            <person name="Zhai J."/>
            <person name="Zhou L."/>
            <person name="Zuber A."/>
            <person name="Denarie J."/>
            <person name="Dixon R.A."/>
            <person name="May G.D."/>
            <person name="Schwartz D.C."/>
            <person name="Rogers J."/>
            <person name="Quetier F."/>
            <person name="Town C.D."/>
            <person name="Roe B.A."/>
        </authorList>
    </citation>
    <scope>NUCLEOTIDE SEQUENCE [LARGE SCALE GENOMIC DNA]</scope>
    <source>
        <strain evidence="2">A17</strain>
        <strain evidence="3 4">cv. Jemalong A17</strain>
    </source>
</reference>
<dbReference type="HOGENOM" id="CLU_2516026_0_0_1"/>